<evidence type="ECO:0000313" key="5">
    <source>
        <dbReference type="Proteomes" id="UP000267223"/>
    </source>
</evidence>
<keyword evidence="2" id="KW-0812">Transmembrane</keyword>
<proteinExistence type="predicted"/>
<dbReference type="OrthoDB" id="1453786at2"/>
<feature type="region of interest" description="Disordered" evidence="1">
    <location>
        <begin position="141"/>
        <end position="161"/>
    </location>
</feature>
<dbReference type="Proteomes" id="UP000267223">
    <property type="component" value="Unassembled WGS sequence"/>
</dbReference>
<dbReference type="InterPro" id="IPR055407">
    <property type="entry name" value="TraM_C"/>
</dbReference>
<comment type="caution">
    <text evidence="4">The sequence shown here is derived from an EMBL/GenBank/DDBJ whole genome shotgun (WGS) entry which is preliminary data.</text>
</comment>
<dbReference type="AlphaFoldDB" id="A0A3M9NRN7"/>
<dbReference type="NCBIfam" id="TIGR03779">
    <property type="entry name" value="Bac_Flav_CT_M"/>
    <property type="match status" value="1"/>
</dbReference>
<feature type="transmembrane region" description="Helical" evidence="2">
    <location>
        <begin position="14"/>
        <end position="34"/>
    </location>
</feature>
<protein>
    <submittedName>
        <fullName evidence="4">Conjugative transposon protein TraM</fullName>
    </submittedName>
</protein>
<dbReference type="RefSeq" id="WP_123118744.1">
    <property type="nucleotide sequence ID" value="NZ_RJJR01000001.1"/>
</dbReference>
<accession>A0A3M9NRN7</accession>
<evidence type="ECO:0000313" key="4">
    <source>
        <dbReference type="EMBL" id="RNI39853.1"/>
    </source>
</evidence>
<dbReference type="InterPro" id="IPR022187">
    <property type="entry name" value="Conjug_transposon_TraM"/>
</dbReference>
<evidence type="ECO:0000256" key="2">
    <source>
        <dbReference type="SAM" id="Phobius"/>
    </source>
</evidence>
<keyword evidence="2" id="KW-1133">Transmembrane helix</keyword>
<reference evidence="4 5" key="1">
    <citation type="submission" date="2018-11" db="EMBL/GenBank/DDBJ databases">
        <title>Draft genome sequence of Ferruginibacter sp. BO-59.</title>
        <authorList>
            <person name="Im W.T."/>
        </authorList>
    </citation>
    <scope>NUCLEOTIDE SEQUENCE [LARGE SCALE GENOMIC DNA]</scope>
    <source>
        <strain evidence="4 5">BO-59</strain>
    </source>
</reference>
<feature type="domain" description="Conjugative transposon TraM C-terminal" evidence="3">
    <location>
        <begin position="276"/>
        <end position="419"/>
    </location>
</feature>
<keyword evidence="5" id="KW-1185">Reference proteome</keyword>
<sequence length="425" mass="47930">MEQHSQKFLRKRKFLMVLPLLVFPFVTLAFWAMGGGKDSESRFNSKQTGLNLELPNANLKNDATDKLGYYEKATRDSLKIKDEIENDPYFKTNMDLEDTLPNHTTENILPSIPQNSTSKIDVNEEKVYNKLRQLNDVVNSKTNSGELTNSSGSTEIENRSPAISTQNIERLRQMLDNMNQSSTEEDPEMKQMNGMLEKILDIQHPERVSEKIQKNSLIHKRHVYPVTPIDEQNNFFFPKKSNSNNDNTNKLNKHRANKFYSINDMSIGRQLIQNSIQAVVHETQTLVDGSTIKLRLMNDIFINGLLIPKGNFIFGKATLSGDRLIILIKSILYKNDLIPVSLSVYDLDGLEGIYIPGSITKEVAKQTSDNAIQNIGLNSLNSTIGTQAISAGIDAGKNLLTRKTKLIKVTVKAGYQVLLENNNNE</sequence>
<evidence type="ECO:0000259" key="3">
    <source>
        <dbReference type="Pfam" id="PF12508"/>
    </source>
</evidence>
<dbReference type="Pfam" id="PF12508">
    <property type="entry name" value="Transposon_TraM"/>
    <property type="match status" value="1"/>
</dbReference>
<gene>
    <name evidence="4" type="primary">traM</name>
    <name evidence="4" type="ORF">EFY79_00695</name>
</gene>
<keyword evidence="2" id="KW-0472">Membrane</keyword>
<evidence type="ECO:0000256" key="1">
    <source>
        <dbReference type="SAM" id="MobiDB-lite"/>
    </source>
</evidence>
<name>A0A3M9NRN7_9BACT</name>
<organism evidence="4 5">
    <name type="scientific">Hanamia caeni</name>
    <dbReference type="NCBI Taxonomy" id="2294116"/>
    <lineage>
        <taxon>Bacteria</taxon>
        <taxon>Pseudomonadati</taxon>
        <taxon>Bacteroidota</taxon>
        <taxon>Chitinophagia</taxon>
        <taxon>Chitinophagales</taxon>
        <taxon>Chitinophagaceae</taxon>
        <taxon>Hanamia</taxon>
    </lineage>
</organism>
<dbReference type="EMBL" id="RJJR01000001">
    <property type="protein sequence ID" value="RNI39853.1"/>
    <property type="molecule type" value="Genomic_DNA"/>
</dbReference>